<feature type="compositionally biased region" description="Pro residues" evidence="1">
    <location>
        <begin position="38"/>
        <end position="49"/>
    </location>
</feature>
<accession>A0A7V8VD30</accession>
<protein>
    <recommendedName>
        <fullName evidence="5">Phosphodiester glycosidase domain-containing protein</fullName>
    </recommendedName>
</protein>
<organism evidence="3 4">
    <name type="scientific">Thermogemmata fonticola</name>
    <dbReference type="NCBI Taxonomy" id="2755323"/>
    <lineage>
        <taxon>Bacteria</taxon>
        <taxon>Pseudomonadati</taxon>
        <taxon>Planctomycetota</taxon>
        <taxon>Planctomycetia</taxon>
        <taxon>Gemmatales</taxon>
        <taxon>Gemmataceae</taxon>
        <taxon>Thermogemmata</taxon>
    </lineage>
</organism>
<dbReference type="AlphaFoldDB" id="A0A7V8VD30"/>
<feature type="chain" id="PRO_5030925152" description="Phosphodiester glycosidase domain-containing protein" evidence="2">
    <location>
        <begin position="21"/>
        <end position="449"/>
    </location>
</feature>
<gene>
    <name evidence="3" type="ORF">H0921_06560</name>
</gene>
<evidence type="ECO:0000313" key="4">
    <source>
        <dbReference type="Proteomes" id="UP000542342"/>
    </source>
</evidence>
<comment type="caution">
    <text evidence="3">The sequence shown here is derived from an EMBL/GenBank/DDBJ whole genome shotgun (WGS) entry which is preliminary data.</text>
</comment>
<evidence type="ECO:0000256" key="1">
    <source>
        <dbReference type="SAM" id="MobiDB-lite"/>
    </source>
</evidence>
<sequence>MGRWLLVPAVGTTMMVLALATAQQSLPPPATFPRRPAVSPPLSEPPAAPVQPGKVIASPATSSPAGPGTAPSLRSDTVAVSNQRMPLKVAELTLKRLVTGADSASWQIWAGHRLFRDFADDEESARAVLTTLRDQRPEEWFLIGSPHPIVEYGLVNGQPPLMLGRTGSGDPRSGSSFLTHQLDTHRPLMSGTGLHAILPIDLRTIRLEQIHGVWVLRDDHNLLINFADQQAAGEQALAAIRRHGLNRLGIVGRRRPVFRCLFAATEEGREGLPEPLRRQHLQLQSDALNPIGLAVPGVGYVGLLHRFDPRSLSLRKQGGQWQIVTADDYVLGQFGPAESHAADALRLLREGQFTAIARYGPATLLFRQEQIAHRLPLHTHVRVFDPRNLRVVTTGQRCFVADQGRPVCDCRDSAEGQTIIAILQAFGCNLLAHIGPTPRQGLTFFARHP</sequence>
<evidence type="ECO:0000256" key="2">
    <source>
        <dbReference type="SAM" id="SignalP"/>
    </source>
</evidence>
<dbReference type="Proteomes" id="UP000542342">
    <property type="component" value="Unassembled WGS sequence"/>
</dbReference>
<reference evidence="3 4" key="1">
    <citation type="submission" date="2020-07" db="EMBL/GenBank/DDBJ databases">
        <title>Thermogemmata thermophila gen. nov., sp. nov., a novel moderate thermophilic planctomycete from a Kamchatka hot spring.</title>
        <authorList>
            <person name="Elcheninov A.G."/>
            <person name="Podosokorskaya O.A."/>
            <person name="Kovaleva O.L."/>
            <person name="Novikov A."/>
            <person name="Bonch-Osmolovskaya E.A."/>
            <person name="Toshchakov S.V."/>
            <person name="Kublanov I.V."/>
        </authorList>
    </citation>
    <scope>NUCLEOTIDE SEQUENCE [LARGE SCALE GENOMIC DNA]</scope>
    <source>
        <strain evidence="3 4">2918</strain>
    </source>
</reference>
<dbReference type="EMBL" id="JACEFB010000003">
    <property type="protein sequence ID" value="MBA2225824.1"/>
    <property type="molecule type" value="Genomic_DNA"/>
</dbReference>
<evidence type="ECO:0008006" key="5">
    <source>
        <dbReference type="Google" id="ProtNLM"/>
    </source>
</evidence>
<feature type="region of interest" description="Disordered" evidence="1">
    <location>
        <begin position="26"/>
        <end position="77"/>
    </location>
</feature>
<dbReference type="RefSeq" id="WP_194537260.1">
    <property type="nucleotide sequence ID" value="NZ_JACEFB010000003.1"/>
</dbReference>
<feature type="signal peptide" evidence="2">
    <location>
        <begin position="1"/>
        <end position="20"/>
    </location>
</feature>
<evidence type="ECO:0000313" key="3">
    <source>
        <dbReference type="EMBL" id="MBA2225824.1"/>
    </source>
</evidence>
<name>A0A7V8VD30_9BACT</name>
<keyword evidence="2" id="KW-0732">Signal</keyword>
<proteinExistence type="predicted"/>
<keyword evidence="4" id="KW-1185">Reference proteome</keyword>